<dbReference type="GO" id="GO:0005975">
    <property type="term" value="P:carbohydrate metabolic process"/>
    <property type="evidence" value="ECO:0007669"/>
    <property type="project" value="InterPro"/>
</dbReference>
<keyword evidence="4" id="KW-1185">Reference proteome</keyword>
<dbReference type="SUPFAM" id="SSF88713">
    <property type="entry name" value="Glycoside hydrolase/deacetylase"/>
    <property type="match status" value="1"/>
</dbReference>
<dbReference type="PATRIC" id="fig|1229908.8.peg.481"/>
<dbReference type="AlphaFoldDB" id="K0B7C2"/>
<dbReference type="Pfam" id="PF01522">
    <property type="entry name" value="Polysacc_deac_1"/>
    <property type="match status" value="1"/>
</dbReference>
<dbReference type="Proteomes" id="UP000006101">
    <property type="component" value="Chromosome"/>
</dbReference>
<keyword evidence="1" id="KW-1133">Transmembrane helix</keyword>
<keyword evidence="1" id="KW-0812">Transmembrane</keyword>
<evidence type="ECO:0000313" key="3">
    <source>
        <dbReference type="EMBL" id="AFS80356.1"/>
    </source>
</evidence>
<reference evidence="3 4" key="1">
    <citation type="journal article" date="2012" name="J. Bacteriol.">
        <title>Draft Genome Sequence of an Ammonia-Oxidizing Archaeon, "Candidatus Nitrosopumilus koreensis" AR1, from Marine Sediment.</title>
        <authorList>
            <person name="Park S.J."/>
            <person name="Kim J.G."/>
            <person name="Jung M.Y."/>
            <person name="Kim S.J."/>
            <person name="Cha I.T."/>
            <person name="Kwon K."/>
            <person name="Lee J.H."/>
            <person name="Rhee S.K."/>
        </authorList>
    </citation>
    <scope>NUCLEOTIDE SEQUENCE [LARGE SCALE GENOMIC DNA]</scope>
    <source>
        <strain evidence="3 4">AR1</strain>
    </source>
</reference>
<dbReference type="GeneID" id="13725902"/>
<sequence>MNIKIAGAISTGLIIVLAVVLVMPPFLSYQFTPQHVLLLFTIDSKKDTSSWCTQLSQVLEKHDATAAIFLSGSTAEQHPDCITSFSDEIDIGSQGYTGNSIPLIPDYSDQLEEVKKGKQVIDEIGNFDSKLFKSPYGDTDQNIYSLLEKSGILADFSYDTQYNKFHNGQFIWFTIESYDANSFSIDDIPTKSSERINPIIINFENNIAIDEIDDLLSDVKKQRVTFVSASDLVGFELNSMEGL</sequence>
<dbReference type="EMBL" id="CP003842">
    <property type="protein sequence ID" value="AFS80356.1"/>
    <property type="molecule type" value="Genomic_DNA"/>
</dbReference>
<accession>K0B7C2</accession>
<keyword evidence="1" id="KW-0472">Membrane</keyword>
<dbReference type="Gene3D" id="3.20.20.370">
    <property type="entry name" value="Glycoside hydrolase/deacetylase"/>
    <property type="match status" value="1"/>
</dbReference>
<organism evidence="3 4">
    <name type="scientific">Candidatus Nitrosopumilus koreensis AR1</name>
    <dbReference type="NCBI Taxonomy" id="1229908"/>
    <lineage>
        <taxon>Archaea</taxon>
        <taxon>Nitrososphaerota</taxon>
        <taxon>Nitrososphaeria</taxon>
        <taxon>Nitrosopumilales</taxon>
        <taxon>Nitrosopumilaceae</taxon>
        <taxon>Nitrosopumilus</taxon>
    </lineage>
</organism>
<feature type="transmembrane region" description="Helical" evidence="1">
    <location>
        <begin position="7"/>
        <end position="27"/>
    </location>
</feature>
<feature type="domain" description="NodB homology" evidence="2">
    <location>
        <begin position="39"/>
        <end position="152"/>
    </location>
</feature>
<evidence type="ECO:0000256" key="1">
    <source>
        <dbReference type="SAM" id="Phobius"/>
    </source>
</evidence>
<dbReference type="GO" id="GO:0016810">
    <property type="term" value="F:hydrolase activity, acting on carbon-nitrogen (but not peptide) bonds"/>
    <property type="evidence" value="ECO:0007669"/>
    <property type="project" value="InterPro"/>
</dbReference>
<dbReference type="STRING" id="1229908.NKOR_02280"/>
<name>K0B7C2_9ARCH</name>
<gene>
    <name evidence="3" type="ORF">NKOR_02280</name>
</gene>
<dbReference type="KEGG" id="nkr:NKOR_02280"/>
<evidence type="ECO:0000313" key="4">
    <source>
        <dbReference type="Proteomes" id="UP000006101"/>
    </source>
</evidence>
<dbReference type="HOGENOM" id="CLU_1127116_0_0_2"/>
<dbReference type="RefSeq" id="WP_014962745.1">
    <property type="nucleotide sequence ID" value="NC_018655.1"/>
</dbReference>
<dbReference type="InterPro" id="IPR002509">
    <property type="entry name" value="NODB_dom"/>
</dbReference>
<evidence type="ECO:0000259" key="2">
    <source>
        <dbReference type="Pfam" id="PF01522"/>
    </source>
</evidence>
<dbReference type="InterPro" id="IPR011330">
    <property type="entry name" value="Glyco_hydro/deAcase_b/a-brl"/>
</dbReference>
<proteinExistence type="predicted"/>
<protein>
    <submittedName>
        <fullName evidence="3">Polysaccharide deacetylase</fullName>
    </submittedName>
</protein>